<accession>A0AAW2GW08</accession>
<proteinExistence type="predicted"/>
<dbReference type="Proteomes" id="UP001430953">
    <property type="component" value="Unassembled WGS sequence"/>
</dbReference>
<comment type="caution">
    <text evidence="1">The sequence shown here is derived from an EMBL/GenBank/DDBJ whole genome shotgun (WGS) entry which is preliminary data.</text>
</comment>
<dbReference type="AlphaFoldDB" id="A0AAW2GW08"/>
<sequence>MHVIATLNRNFQIIYRLCENENCYLQSDFPIHPRASHSARRSSSTPCPVGCFCRDHPRSLSRNHKITRRKRKVRVKRVHGRGFRSPLRTSRTDQVSTELFLFLFSLLSLFPRR</sequence>
<organism evidence="1 2">
    <name type="scientific">Cardiocondyla obscurior</name>
    <dbReference type="NCBI Taxonomy" id="286306"/>
    <lineage>
        <taxon>Eukaryota</taxon>
        <taxon>Metazoa</taxon>
        <taxon>Ecdysozoa</taxon>
        <taxon>Arthropoda</taxon>
        <taxon>Hexapoda</taxon>
        <taxon>Insecta</taxon>
        <taxon>Pterygota</taxon>
        <taxon>Neoptera</taxon>
        <taxon>Endopterygota</taxon>
        <taxon>Hymenoptera</taxon>
        <taxon>Apocrita</taxon>
        <taxon>Aculeata</taxon>
        <taxon>Formicoidea</taxon>
        <taxon>Formicidae</taxon>
        <taxon>Myrmicinae</taxon>
        <taxon>Cardiocondyla</taxon>
    </lineage>
</organism>
<keyword evidence="2" id="KW-1185">Reference proteome</keyword>
<protein>
    <submittedName>
        <fullName evidence="1">Uncharacterized protein</fullName>
    </submittedName>
</protein>
<gene>
    <name evidence="1" type="ORF">PUN28_002700</name>
</gene>
<name>A0AAW2GW08_9HYME</name>
<evidence type="ECO:0000313" key="1">
    <source>
        <dbReference type="EMBL" id="KAL0131358.1"/>
    </source>
</evidence>
<reference evidence="1 2" key="1">
    <citation type="submission" date="2023-03" db="EMBL/GenBank/DDBJ databases">
        <title>High recombination rates correlate with genetic variation in Cardiocondyla obscurior ants.</title>
        <authorList>
            <person name="Errbii M."/>
        </authorList>
    </citation>
    <scope>NUCLEOTIDE SEQUENCE [LARGE SCALE GENOMIC DNA]</scope>
    <source>
        <strain evidence="1">Alpha-2009</strain>
        <tissue evidence="1">Whole body</tissue>
    </source>
</reference>
<dbReference type="EMBL" id="JADYXP020000002">
    <property type="protein sequence ID" value="KAL0131358.1"/>
    <property type="molecule type" value="Genomic_DNA"/>
</dbReference>
<evidence type="ECO:0000313" key="2">
    <source>
        <dbReference type="Proteomes" id="UP001430953"/>
    </source>
</evidence>